<dbReference type="PANTHER" id="PTHR15151">
    <property type="entry name" value="PROTEIN EIGER"/>
    <property type="match status" value="1"/>
</dbReference>
<dbReference type="Gene3D" id="2.60.120.40">
    <property type="match status" value="1"/>
</dbReference>
<feature type="transmembrane region" description="Helical" evidence="8">
    <location>
        <begin position="12"/>
        <end position="36"/>
    </location>
</feature>
<feature type="domain" description="THD" evidence="9">
    <location>
        <begin position="140"/>
        <end position="304"/>
    </location>
</feature>
<keyword evidence="8" id="KW-1133">Transmembrane helix</keyword>
<dbReference type="PANTHER" id="PTHR15151:SF24">
    <property type="entry name" value="A PROLIFERATION-INDUCING LIGAND-LIKE PROTEIN-RELATED"/>
    <property type="match status" value="1"/>
</dbReference>
<evidence type="ECO:0000256" key="3">
    <source>
        <dbReference type="ARBA" id="ARBA00022514"/>
    </source>
</evidence>
<keyword evidence="3" id="KW-0202">Cytokine</keyword>
<evidence type="ECO:0000313" key="11">
    <source>
        <dbReference type="RefSeq" id="XP_022342911.1"/>
    </source>
</evidence>
<protein>
    <submittedName>
        <fullName evidence="11">Uncharacterized protein LOC111136386</fullName>
    </submittedName>
</protein>
<dbReference type="PROSITE" id="PS50049">
    <property type="entry name" value="THD_2"/>
    <property type="match status" value="1"/>
</dbReference>
<dbReference type="KEGG" id="cvn:111136386"/>
<gene>
    <name evidence="11" type="primary">LOC111136386</name>
</gene>
<keyword evidence="8" id="KW-0472">Membrane</keyword>
<dbReference type="RefSeq" id="XP_022342911.1">
    <property type="nucleotide sequence ID" value="XM_022487203.1"/>
</dbReference>
<evidence type="ECO:0000256" key="6">
    <source>
        <dbReference type="ARBA" id="ARBA00023180"/>
    </source>
</evidence>
<keyword evidence="4" id="KW-0964">Secreted</keyword>
<reference evidence="11" key="1">
    <citation type="submission" date="2025-08" db="UniProtKB">
        <authorList>
            <consortium name="RefSeq"/>
        </authorList>
    </citation>
    <scope>IDENTIFICATION</scope>
    <source>
        <tissue evidence="11">Whole sample</tissue>
    </source>
</reference>
<keyword evidence="10" id="KW-1185">Reference proteome</keyword>
<evidence type="ECO:0000256" key="2">
    <source>
        <dbReference type="ARBA" id="ARBA00008670"/>
    </source>
</evidence>
<dbReference type="GeneID" id="111136386"/>
<dbReference type="SUPFAM" id="SSF49842">
    <property type="entry name" value="TNF-like"/>
    <property type="match status" value="1"/>
</dbReference>
<sequence>MSETKTKKKVDHLCFCSASCYGKCAFFLLFCLYLVWSAYEISTLKSDVKNLSRVVTSLSSSRASDKAPVVSSNTDLSPKLFEEVARFRLKRKAEKSKKKKTRTRKGRRRRCKCPPGAPGPEGPRGEKGDPGSPGQPSAMRAAHFVTTPPETRDCILDGKSIFCPGNKTFWSSAKDEAIPYFQEAEWMQNKYKNTVLGLTSDNGSLQVLQSGLYLMYAQIEKFTKDSSEFFGIFVSNKRVFHCADSIDNYRPSEISAFFNAKEKTCHMMGLHYLKEGDRIQLKILTPNTPVTISHDKTFFGAVLLA</sequence>
<evidence type="ECO:0000259" key="9">
    <source>
        <dbReference type="PROSITE" id="PS50049"/>
    </source>
</evidence>
<accession>A0A8B8ESI7</accession>
<dbReference type="InterPro" id="IPR008983">
    <property type="entry name" value="Tumour_necrosis_fac-like_dom"/>
</dbReference>
<keyword evidence="6" id="KW-0325">Glycoprotein</keyword>
<evidence type="ECO:0000256" key="4">
    <source>
        <dbReference type="ARBA" id="ARBA00022525"/>
    </source>
</evidence>
<keyword evidence="5" id="KW-1015">Disulfide bond</keyword>
<dbReference type="Proteomes" id="UP000694844">
    <property type="component" value="Chromosome 5"/>
</dbReference>
<evidence type="ECO:0000256" key="1">
    <source>
        <dbReference type="ARBA" id="ARBA00004613"/>
    </source>
</evidence>
<dbReference type="InterPro" id="IPR051748">
    <property type="entry name" value="TNF_Ligand_Superfamily"/>
</dbReference>
<proteinExistence type="inferred from homology"/>
<evidence type="ECO:0000256" key="8">
    <source>
        <dbReference type="SAM" id="Phobius"/>
    </source>
</evidence>
<dbReference type="GO" id="GO:0005164">
    <property type="term" value="F:tumor necrosis factor receptor binding"/>
    <property type="evidence" value="ECO:0007669"/>
    <property type="project" value="InterPro"/>
</dbReference>
<dbReference type="AlphaFoldDB" id="A0A8B8ESI7"/>
<dbReference type="Pfam" id="PF00229">
    <property type="entry name" value="TNF"/>
    <property type="match status" value="1"/>
</dbReference>
<dbReference type="OrthoDB" id="6159739at2759"/>
<dbReference type="Gene3D" id="1.20.5.320">
    <property type="entry name" value="6-Phosphogluconate Dehydrogenase, domain 3"/>
    <property type="match status" value="1"/>
</dbReference>
<feature type="region of interest" description="Disordered" evidence="7">
    <location>
        <begin position="91"/>
        <end position="139"/>
    </location>
</feature>
<organism evidence="10 11">
    <name type="scientific">Crassostrea virginica</name>
    <name type="common">Eastern oyster</name>
    <dbReference type="NCBI Taxonomy" id="6565"/>
    <lineage>
        <taxon>Eukaryota</taxon>
        <taxon>Metazoa</taxon>
        <taxon>Spiralia</taxon>
        <taxon>Lophotrochozoa</taxon>
        <taxon>Mollusca</taxon>
        <taxon>Bivalvia</taxon>
        <taxon>Autobranchia</taxon>
        <taxon>Pteriomorphia</taxon>
        <taxon>Ostreida</taxon>
        <taxon>Ostreoidea</taxon>
        <taxon>Ostreidae</taxon>
        <taxon>Crassostrea</taxon>
    </lineage>
</organism>
<name>A0A8B8ESI7_CRAVI</name>
<comment type="similarity">
    <text evidence="2">Belongs to the tumor necrosis factor family.</text>
</comment>
<keyword evidence="8" id="KW-0812">Transmembrane</keyword>
<dbReference type="InterPro" id="IPR006052">
    <property type="entry name" value="TNF_dom"/>
</dbReference>
<evidence type="ECO:0000256" key="7">
    <source>
        <dbReference type="SAM" id="MobiDB-lite"/>
    </source>
</evidence>
<dbReference type="GO" id="GO:0006955">
    <property type="term" value="P:immune response"/>
    <property type="evidence" value="ECO:0007669"/>
    <property type="project" value="InterPro"/>
</dbReference>
<dbReference type="GO" id="GO:0005125">
    <property type="term" value="F:cytokine activity"/>
    <property type="evidence" value="ECO:0007669"/>
    <property type="project" value="UniProtKB-KW"/>
</dbReference>
<dbReference type="GO" id="GO:0016020">
    <property type="term" value="C:membrane"/>
    <property type="evidence" value="ECO:0007669"/>
    <property type="project" value="InterPro"/>
</dbReference>
<evidence type="ECO:0000313" key="10">
    <source>
        <dbReference type="Proteomes" id="UP000694844"/>
    </source>
</evidence>
<comment type="subcellular location">
    <subcellularLocation>
        <location evidence="1">Secreted</location>
    </subcellularLocation>
</comment>
<evidence type="ECO:0000256" key="5">
    <source>
        <dbReference type="ARBA" id="ARBA00023157"/>
    </source>
</evidence>
<dbReference type="GO" id="GO:0005615">
    <property type="term" value="C:extracellular space"/>
    <property type="evidence" value="ECO:0007669"/>
    <property type="project" value="UniProtKB-KW"/>
</dbReference>
<feature type="compositionally biased region" description="Basic residues" evidence="7">
    <location>
        <begin position="91"/>
        <end position="112"/>
    </location>
</feature>